<keyword evidence="5" id="KW-0539">Nucleus</keyword>
<keyword evidence="2" id="KW-0808">Transferase</keyword>
<evidence type="ECO:0000256" key="3">
    <source>
        <dbReference type="ARBA" id="ARBA00022771"/>
    </source>
</evidence>
<accession>A0A7M4E5U3</accession>
<evidence type="ECO:0000256" key="1">
    <source>
        <dbReference type="ARBA" id="ARBA00004123"/>
    </source>
</evidence>
<dbReference type="GO" id="GO:0070507">
    <property type="term" value="P:regulation of microtubule cytoskeleton organization"/>
    <property type="evidence" value="ECO:0007669"/>
    <property type="project" value="TreeGrafter"/>
</dbReference>
<dbReference type="GO" id="GO:0008270">
    <property type="term" value="F:zinc ion binding"/>
    <property type="evidence" value="ECO:0007669"/>
    <property type="project" value="UniProtKB-KW"/>
</dbReference>
<dbReference type="Gene3D" id="3.30.160.60">
    <property type="entry name" value="Classic Zinc Finger"/>
    <property type="match status" value="1"/>
</dbReference>
<dbReference type="InterPro" id="IPR050617">
    <property type="entry name" value="E3_ligase_FN3/SPRY"/>
</dbReference>
<comment type="subcellular location">
    <subcellularLocation>
        <location evidence="1">Nucleus</location>
    </subcellularLocation>
</comment>
<feature type="domain" description="B box-type" evidence="8">
    <location>
        <begin position="421"/>
        <end position="463"/>
    </location>
</feature>
<evidence type="ECO:0000313" key="9">
    <source>
        <dbReference type="Ensembl" id="ENSCPRP00005004549.1"/>
    </source>
</evidence>
<sequence>MRGVALLGAWGSVGWGHVDPMAGPGHKTFTPPPPGADLVSHLAMLCHPCGFWLGLGRGHVGSPWPKAQPCHRGAACKVPGRCSRTVLVDTLPTPLLGGWPLAGSSLSSESVGSGGRQGTRGSGGPGPGPGPGPGWESRPVLPGWATLPEPTSLCPGLFAQAPPAPSASPSSVFTSWIFIGQAGSQPAAPSSSRPWCCPPHAGQVGDPWEGQGTAGPVPAVACDPGWSRQSSPLPCSQAGGSRALCSKGQGHPNCCLHDPWHLCAPAPAALCQLETTEPAPLLSRLWPSSQAHGCGGGVLRLGPGARGEQGTGSIGSLSPRSCHNPVAVPAGLQPSVAVAELQHGVVGRAFPVPVVPARGGAGPARRLRAAAEPAGGEHHRHLQAGVLQVLLRGDAAPMSLAQPLRSSHCAPHPRPLHTKAEPQLMCEEHEEEHINIYCLSCEVPTCSLCKVFGAHKDCEVAPLPAVYKRQKSELSDGIAMLVAGNDRIQAIVTQMEEICHAIEDNSRRQKQHLSQRFDGLCGVLEERKAELLQAVGREQDGKVQRVRELIRQYGDHLETSSKLVESAIQSMEEPQMAVYLQVCAAGPCWGHWGLSSLGGVLSLCPRLQPSCHDWSCCLLSMRGHRCEWGRGRGALGASGAPLTLCPSSAAIQGADQEDHGHVQDFTEQPPRARL</sequence>
<dbReference type="Ensembl" id="ENSCPRT00005005337.1">
    <property type="protein sequence ID" value="ENSCPRP00005004549.1"/>
    <property type="gene ID" value="ENSCPRG00005003316.1"/>
</dbReference>
<evidence type="ECO:0000256" key="4">
    <source>
        <dbReference type="ARBA" id="ARBA00022833"/>
    </source>
</evidence>
<keyword evidence="3 6" id="KW-0479">Metal-binding</keyword>
<name>A0A7M4E5U3_CROPO</name>
<feature type="compositionally biased region" description="Gly residues" evidence="7">
    <location>
        <begin position="112"/>
        <end position="125"/>
    </location>
</feature>
<reference evidence="9" key="2">
    <citation type="submission" date="2025-09" db="UniProtKB">
        <authorList>
            <consortium name="Ensembl"/>
        </authorList>
    </citation>
    <scope>IDENTIFICATION</scope>
</reference>
<evidence type="ECO:0000256" key="5">
    <source>
        <dbReference type="ARBA" id="ARBA00023242"/>
    </source>
</evidence>
<keyword evidence="4" id="KW-0862">Zinc</keyword>
<dbReference type="GO" id="GO:0005634">
    <property type="term" value="C:nucleus"/>
    <property type="evidence" value="ECO:0007669"/>
    <property type="project" value="UniProtKB-SubCell"/>
</dbReference>
<dbReference type="SUPFAM" id="SSF57845">
    <property type="entry name" value="B-box zinc-binding domain"/>
    <property type="match status" value="1"/>
</dbReference>
<feature type="region of interest" description="Disordered" evidence="7">
    <location>
        <begin position="106"/>
        <end position="142"/>
    </location>
</feature>
<dbReference type="Gene3D" id="1.20.5.170">
    <property type="match status" value="1"/>
</dbReference>
<dbReference type="CDD" id="cd19833">
    <property type="entry name" value="Bbox2_MuRF3_C-II"/>
    <property type="match status" value="1"/>
</dbReference>
<dbReference type="AlphaFoldDB" id="A0A7M4E5U3"/>
<evidence type="ECO:0000256" key="7">
    <source>
        <dbReference type="SAM" id="MobiDB-lite"/>
    </source>
</evidence>
<evidence type="ECO:0000313" key="10">
    <source>
        <dbReference type="Proteomes" id="UP000594220"/>
    </source>
</evidence>
<keyword evidence="10" id="KW-1185">Reference proteome</keyword>
<dbReference type="PANTHER" id="PTHR24099">
    <property type="entry name" value="E3 UBIQUITIN-PROTEIN LIGASE TRIM36-RELATED"/>
    <property type="match status" value="1"/>
</dbReference>
<dbReference type="PANTHER" id="PTHR24099:SF17">
    <property type="entry name" value="TRIPARTITE MOTIF CONTAINING 55"/>
    <property type="match status" value="1"/>
</dbReference>
<dbReference type="GeneTree" id="ENSGT00940000154004"/>
<dbReference type="PROSITE" id="PS50119">
    <property type="entry name" value="ZF_BBOX"/>
    <property type="match status" value="1"/>
</dbReference>
<organism evidence="9 10">
    <name type="scientific">Crocodylus porosus</name>
    <name type="common">Saltwater crocodile</name>
    <name type="synonym">Estuarine crocodile</name>
    <dbReference type="NCBI Taxonomy" id="8502"/>
    <lineage>
        <taxon>Eukaryota</taxon>
        <taxon>Metazoa</taxon>
        <taxon>Chordata</taxon>
        <taxon>Craniata</taxon>
        <taxon>Vertebrata</taxon>
        <taxon>Euteleostomi</taxon>
        <taxon>Archelosauria</taxon>
        <taxon>Archosauria</taxon>
        <taxon>Crocodylia</taxon>
        <taxon>Longirostres</taxon>
        <taxon>Crocodylidae</taxon>
        <taxon>Crocodylus</taxon>
    </lineage>
</organism>
<dbReference type="GO" id="GO:0016740">
    <property type="term" value="F:transferase activity"/>
    <property type="evidence" value="ECO:0007669"/>
    <property type="project" value="UniProtKB-KW"/>
</dbReference>
<evidence type="ECO:0000256" key="2">
    <source>
        <dbReference type="ARBA" id="ARBA00022679"/>
    </source>
</evidence>
<protein>
    <submittedName>
        <fullName evidence="9">Tripartite motif containing 54</fullName>
    </submittedName>
</protein>
<dbReference type="InterPro" id="IPR000315">
    <property type="entry name" value="Znf_B-box"/>
</dbReference>
<dbReference type="Proteomes" id="UP000594220">
    <property type="component" value="Unplaced"/>
</dbReference>
<keyword evidence="3 6" id="KW-0863">Zinc-finger</keyword>
<gene>
    <name evidence="9" type="primary">TRIM54</name>
</gene>
<dbReference type="Pfam" id="PF00643">
    <property type="entry name" value="zf-B_box"/>
    <property type="match status" value="1"/>
</dbReference>
<dbReference type="SMART" id="SM00336">
    <property type="entry name" value="BBOX"/>
    <property type="match status" value="1"/>
</dbReference>
<proteinExistence type="predicted"/>
<evidence type="ECO:0000256" key="6">
    <source>
        <dbReference type="PROSITE-ProRule" id="PRU00024"/>
    </source>
</evidence>
<dbReference type="InterPro" id="IPR033492">
    <property type="entry name" value="Trim54_Bbox2_Zfn"/>
</dbReference>
<evidence type="ECO:0000259" key="8">
    <source>
        <dbReference type="PROSITE" id="PS50119"/>
    </source>
</evidence>
<dbReference type="GO" id="GO:0005737">
    <property type="term" value="C:cytoplasm"/>
    <property type="evidence" value="ECO:0007669"/>
    <property type="project" value="TreeGrafter"/>
</dbReference>
<reference evidence="9" key="1">
    <citation type="submission" date="2025-08" db="UniProtKB">
        <authorList>
            <consortium name="Ensembl"/>
        </authorList>
    </citation>
    <scope>IDENTIFICATION</scope>
</reference>